<dbReference type="OrthoDB" id="2543597at2759"/>
<dbReference type="InterPro" id="IPR009072">
    <property type="entry name" value="Histone-fold"/>
</dbReference>
<evidence type="ECO:0000313" key="2">
    <source>
        <dbReference type="Proteomes" id="UP000076420"/>
    </source>
</evidence>
<name>A0A2C9KHM4_BIOGL</name>
<dbReference type="EnsemblMetazoa" id="BGLB019751-RA">
    <property type="protein sequence ID" value="BGLB019751-PA"/>
    <property type="gene ID" value="BGLB019751"/>
</dbReference>
<gene>
    <name evidence="1" type="primary">106064611</name>
    <name evidence="4" type="synonym">LOC106064611</name>
</gene>
<accession>A0A2C9KHM4</accession>
<dbReference type="VEuPathDB" id="VectorBase:BGLAX_037969"/>
<keyword evidence="3" id="KW-1185">Reference proteome</keyword>
<dbReference type="GO" id="GO:0000278">
    <property type="term" value="P:mitotic cell cycle"/>
    <property type="evidence" value="ECO:0007669"/>
    <property type="project" value="InterPro"/>
</dbReference>
<dbReference type="GO" id="GO:0051382">
    <property type="term" value="P:kinetochore assembly"/>
    <property type="evidence" value="ECO:0007669"/>
    <property type="project" value="InterPro"/>
</dbReference>
<reference evidence="4" key="2">
    <citation type="submission" date="2025-04" db="UniProtKB">
        <authorList>
            <consortium name="RefSeq"/>
        </authorList>
    </citation>
    <scope>IDENTIFICATION</scope>
</reference>
<proteinExistence type="predicted"/>
<evidence type="ECO:0000313" key="4">
    <source>
        <dbReference type="RefSeq" id="XP_013078669.1"/>
    </source>
</evidence>
<dbReference type="GeneID" id="106064611"/>
<dbReference type="Pfam" id="PF15510">
    <property type="entry name" value="CENP-W"/>
    <property type="match status" value="1"/>
</dbReference>
<dbReference type="GO" id="GO:0046982">
    <property type="term" value="F:protein heterodimerization activity"/>
    <property type="evidence" value="ECO:0007669"/>
    <property type="project" value="InterPro"/>
</dbReference>
<sequence>MTIINHFNRAKVKKSSSYTLQETKVGSKKTVFSLLLLNYNLFLHSLLKEANREARNKRSKTTKAEHVQAVAKKIVKKYRK</sequence>
<dbReference type="RefSeq" id="XP_013078669.1">
    <property type="nucleotide sequence ID" value="XM_013223215.2"/>
</dbReference>
<reference evidence="1" key="1">
    <citation type="submission" date="2020-05" db="UniProtKB">
        <authorList>
            <consortium name="EnsemblMetazoa"/>
        </authorList>
    </citation>
    <scope>IDENTIFICATION</scope>
    <source>
        <strain evidence="1">BB02</strain>
    </source>
</reference>
<evidence type="ECO:0000313" key="3">
    <source>
        <dbReference type="Proteomes" id="UP001165740"/>
    </source>
</evidence>
<evidence type="ECO:0000313" key="1">
    <source>
        <dbReference type="EnsemblMetazoa" id="BGLB019751-PA"/>
    </source>
</evidence>
<dbReference type="KEGG" id="bgt:106064611"/>
<dbReference type="Proteomes" id="UP000076420">
    <property type="component" value="Unassembled WGS sequence"/>
</dbReference>
<dbReference type="VEuPathDB" id="VectorBase:BGLB019751"/>
<dbReference type="GO" id="GO:0003677">
    <property type="term" value="F:DNA binding"/>
    <property type="evidence" value="ECO:0007669"/>
    <property type="project" value="InterPro"/>
</dbReference>
<dbReference type="InterPro" id="IPR028847">
    <property type="entry name" value="CENP-W"/>
</dbReference>
<protein>
    <submittedName>
        <fullName evidence="4">Uncharacterized protein LOC106064611</fullName>
    </submittedName>
</protein>
<organism evidence="1 2">
    <name type="scientific">Biomphalaria glabrata</name>
    <name type="common">Bloodfluke planorb</name>
    <name type="synonym">Freshwater snail</name>
    <dbReference type="NCBI Taxonomy" id="6526"/>
    <lineage>
        <taxon>Eukaryota</taxon>
        <taxon>Metazoa</taxon>
        <taxon>Spiralia</taxon>
        <taxon>Lophotrochozoa</taxon>
        <taxon>Mollusca</taxon>
        <taxon>Gastropoda</taxon>
        <taxon>Heterobranchia</taxon>
        <taxon>Euthyneura</taxon>
        <taxon>Panpulmonata</taxon>
        <taxon>Hygrophila</taxon>
        <taxon>Lymnaeoidea</taxon>
        <taxon>Planorbidae</taxon>
        <taxon>Biomphalaria</taxon>
    </lineage>
</organism>
<dbReference type="Proteomes" id="UP001165740">
    <property type="component" value="Chromosome 5"/>
</dbReference>
<dbReference type="OMA" id="HQRSKIT"/>
<dbReference type="AlphaFoldDB" id="A0A2C9KHM4"/>
<dbReference type="Gene3D" id="1.10.20.10">
    <property type="entry name" value="Histone, subunit A"/>
    <property type="match status" value="1"/>
</dbReference>